<evidence type="ECO:0000256" key="2">
    <source>
        <dbReference type="ARBA" id="ARBA00022679"/>
    </source>
</evidence>
<dbReference type="RefSeq" id="WP_345032258.1">
    <property type="nucleotide sequence ID" value="NZ_BAABEY010000036.1"/>
</dbReference>
<keyword evidence="6" id="KW-1185">Reference proteome</keyword>
<dbReference type="PIRSF" id="PIRSF006078">
    <property type="entry name" value="GlxK"/>
    <property type="match status" value="1"/>
</dbReference>
<protein>
    <submittedName>
        <fullName evidence="5">Glycerate kinase</fullName>
    </submittedName>
</protein>
<name>A0ABP8M8S6_9BACT</name>
<gene>
    <name evidence="5" type="ORF">GCM10023091_38720</name>
</gene>
<proteinExistence type="inferred from homology"/>
<dbReference type="Gene3D" id="3.40.50.10350">
    <property type="entry name" value="Glycerate kinase, domain 1"/>
    <property type="match status" value="1"/>
</dbReference>
<dbReference type="PANTHER" id="PTHR21599">
    <property type="entry name" value="GLYCERATE KINASE"/>
    <property type="match status" value="1"/>
</dbReference>
<dbReference type="Pfam" id="PF02595">
    <property type="entry name" value="Gly_kinase"/>
    <property type="match status" value="1"/>
</dbReference>
<evidence type="ECO:0000256" key="4">
    <source>
        <dbReference type="PIRNR" id="PIRNR006078"/>
    </source>
</evidence>
<dbReference type="InterPro" id="IPR018197">
    <property type="entry name" value="Glycerate_kinase_RE-like"/>
</dbReference>
<reference evidence="6" key="1">
    <citation type="journal article" date="2019" name="Int. J. Syst. Evol. Microbiol.">
        <title>The Global Catalogue of Microorganisms (GCM) 10K type strain sequencing project: providing services to taxonomists for standard genome sequencing and annotation.</title>
        <authorList>
            <consortium name="The Broad Institute Genomics Platform"/>
            <consortium name="The Broad Institute Genome Sequencing Center for Infectious Disease"/>
            <person name="Wu L."/>
            <person name="Ma J."/>
        </authorList>
    </citation>
    <scope>NUCLEOTIDE SEQUENCE [LARGE SCALE GENOMIC DNA]</scope>
    <source>
        <strain evidence="6">JCM 31920</strain>
    </source>
</reference>
<accession>A0ABP8M8S6</accession>
<comment type="caution">
    <text evidence="5">The sequence shown here is derived from an EMBL/GenBank/DDBJ whole genome shotgun (WGS) entry which is preliminary data.</text>
</comment>
<keyword evidence="2 4" id="KW-0808">Transferase</keyword>
<dbReference type="InterPro" id="IPR036129">
    <property type="entry name" value="Glycerate_kinase_sf"/>
</dbReference>
<dbReference type="GO" id="GO:0016301">
    <property type="term" value="F:kinase activity"/>
    <property type="evidence" value="ECO:0007669"/>
    <property type="project" value="UniProtKB-KW"/>
</dbReference>
<dbReference type="SUPFAM" id="SSF110738">
    <property type="entry name" value="Glycerate kinase I"/>
    <property type="match status" value="1"/>
</dbReference>
<organism evidence="5 6">
    <name type="scientific">Ravibacter arvi</name>
    <dbReference type="NCBI Taxonomy" id="2051041"/>
    <lineage>
        <taxon>Bacteria</taxon>
        <taxon>Pseudomonadati</taxon>
        <taxon>Bacteroidota</taxon>
        <taxon>Cytophagia</taxon>
        <taxon>Cytophagales</taxon>
        <taxon>Spirosomataceae</taxon>
        <taxon>Ravibacter</taxon>
    </lineage>
</organism>
<dbReference type="NCBIfam" id="TIGR00045">
    <property type="entry name" value="glycerate kinase"/>
    <property type="match status" value="1"/>
</dbReference>
<evidence type="ECO:0000313" key="6">
    <source>
        <dbReference type="Proteomes" id="UP001501508"/>
    </source>
</evidence>
<comment type="similarity">
    <text evidence="1 4">Belongs to the glycerate kinase type-1 family.</text>
</comment>
<dbReference type="PANTHER" id="PTHR21599:SF0">
    <property type="entry name" value="GLYCERATE KINASE"/>
    <property type="match status" value="1"/>
</dbReference>
<evidence type="ECO:0000256" key="1">
    <source>
        <dbReference type="ARBA" id="ARBA00006284"/>
    </source>
</evidence>
<sequence>MNILIAPDKFRGSLDAEEVCNAAEKGVLLALPGATIIKAPLADGGEGTAQILTRNTGGRFVQTIVTDPIGRRIPATYGVSGDGTTAYIEMSAASGLSLLKKEEQNPLATSTAGTGELIAHALESGVTTIVLGIGGSATNDAGTGMASALGFRFLDKNGLEIVPVGGNLGEISAIQGDNAHPKLKKSRILVACDVTNPLFGPNGAAFVYAPQKGADDAMVLHLDSGLRSLAKTASGHFGTDVSEKPGAGAAGGLGAGAIWFLGAELHEGIKIVMDQLGIPEKIRGMNLVITGEGKADAQTLSGKVVKGLAELCRESGVPLALVCGTLAITPEEAREAGITYAASVLNRPMDLDTAQSEASERITETVFYLVRLLAVQQAFKNG</sequence>
<evidence type="ECO:0000313" key="5">
    <source>
        <dbReference type="EMBL" id="GAA4446125.1"/>
    </source>
</evidence>
<dbReference type="Gene3D" id="3.90.1510.10">
    <property type="entry name" value="Glycerate kinase, domain 2"/>
    <property type="match status" value="1"/>
</dbReference>
<dbReference type="Proteomes" id="UP001501508">
    <property type="component" value="Unassembled WGS sequence"/>
</dbReference>
<dbReference type="InterPro" id="IPR018193">
    <property type="entry name" value="Glyc_kinase_flavodox-like_fold"/>
</dbReference>
<evidence type="ECO:0000256" key="3">
    <source>
        <dbReference type="ARBA" id="ARBA00022777"/>
    </source>
</evidence>
<dbReference type="EMBL" id="BAABEY010000036">
    <property type="protein sequence ID" value="GAA4446125.1"/>
    <property type="molecule type" value="Genomic_DNA"/>
</dbReference>
<dbReference type="InterPro" id="IPR004381">
    <property type="entry name" value="Glycerate_kinase"/>
</dbReference>
<keyword evidence="3 4" id="KW-0418">Kinase</keyword>